<feature type="domain" description="Ig-like" evidence="2">
    <location>
        <begin position="286"/>
        <end position="364"/>
    </location>
</feature>
<dbReference type="Ensembl" id="ENSOMET00000000595.1">
    <property type="protein sequence ID" value="ENSOMEP00000009545.1"/>
    <property type="gene ID" value="ENSOMEG00000010757.1"/>
</dbReference>
<dbReference type="PANTHER" id="PTHR46013">
    <property type="entry name" value="VASCULAR CELL ADHESION MOLECULE 1"/>
    <property type="match status" value="1"/>
</dbReference>
<evidence type="ECO:0000259" key="2">
    <source>
        <dbReference type="PROSITE" id="PS50835"/>
    </source>
</evidence>
<evidence type="ECO:0000313" key="3">
    <source>
        <dbReference type="Ensembl" id="ENSOMEP00000009545.1"/>
    </source>
</evidence>
<accession>A0A3B3BVG0</accession>
<dbReference type="InterPro" id="IPR036179">
    <property type="entry name" value="Ig-like_dom_sf"/>
</dbReference>
<dbReference type="InterPro" id="IPR003598">
    <property type="entry name" value="Ig_sub2"/>
</dbReference>
<feature type="domain" description="Ig-like" evidence="2">
    <location>
        <begin position="198"/>
        <end position="281"/>
    </location>
</feature>
<dbReference type="STRING" id="30732.ENSOMEP00000009545"/>
<dbReference type="Pfam" id="PF13927">
    <property type="entry name" value="Ig_3"/>
    <property type="match status" value="1"/>
</dbReference>
<evidence type="ECO:0000256" key="1">
    <source>
        <dbReference type="SAM" id="MobiDB-lite"/>
    </source>
</evidence>
<reference evidence="3" key="1">
    <citation type="submission" date="2025-08" db="UniProtKB">
        <authorList>
            <consortium name="Ensembl"/>
        </authorList>
    </citation>
    <scope>IDENTIFICATION</scope>
</reference>
<dbReference type="SUPFAM" id="SSF48726">
    <property type="entry name" value="Immunoglobulin"/>
    <property type="match status" value="3"/>
</dbReference>
<dbReference type="Gene3D" id="2.60.40.10">
    <property type="entry name" value="Immunoglobulins"/>
    <property type="match status" value="3"/>
</dbReference>
<dbReference type="InterPro" id="IPR007110">
    <property type="entry name" value="Ig-like_dom"/>
</dbReference>
<dbReference type="SMART" id="SM00409">
    <property type="entry name" value="IG"/>
    <property type="match status" value="3"/>
</dbReference>
<dbReference type="PaxDb" id="30732-ENSOMEP00000009545"/>
<dbReference type="AlphaFoldDB" id="A0A3B3BVG0"/>
<name>A0A3B3BVG0_ORYME</name>
<feature type="region of interest" description="Disordered" evidence="1">
    <location>
        <begin position="445"/>
        <end position="466"/>
    </location>
</feature>
<dbReference type="OMA" id="HICALRD"/>
<dbReference type="InterPro" id="IPR003599">
    <property type="entry name" value="Ig_sub"/>
</dbReference>
<dbReference type="CDD" id="cd00096">
    <property type="entry name" value="Ig"/>
    <property type="match status" value="1"/>
</dbReference>
<proteinExistence type="predicted"/>
<evidence type="ECO:0000313" key="4">
    <source>
        <dbReference type="Proteomes" id="UP000261560"/>
    </source>
</evidence>
<dbReference type="SMART" id="SM00408">
    <property type="entry name" value="IGc2"/>
    <property type="match status" value="2"/>
</dbReference>
<sequence>SQTGRQLVPLKSEDDWKVSYYQTEICADKGSTVIIRCSYDYPEIINGVNTTVEKRFWFIRTEGEPVDLREDPEYKDRICYLRISGVRESDSAVYKFMFITNHQTGHHIGEPGVRITVLPVSTSVHLGYLYVQLKCFNRCDPKGLEEYVWFKNGEEIRSMILTSRSQKFWHKGNISSTDRISCSLSSSKTKQSPEVYAPQTPTVSLDPPTEILEGSSVTLTCSSDANPAANYFWYKRTNSDAELISVDPKFVLSSIQSSDSGEYYCKVQNQLGWETADIKLVVKYAPKSVSVSMNPPEILEDSSVTLTCSCDANPAASYTWFKNNQGLLSGGPHLILGSVHRSDSRKYHCVAENELGKTASEYVSINVECEFNKGTRINRILLIFFRVVKPSEREVLSKHGPVRCPYNVSNTCLCVCVWSGLSGFDTFLFVTGFFFCCVLFPSGEQHTKPPKNKNNLGSMKLKKKKS</sequence>
<dbReference type="Pfam" id="PF13895">
    <property type="entry name" value="Ig_2"/>
    <property type="match status" value="1"/>
</dbReference>
<reference evidence="3" key="2">
    <citation type="submission" date="2025-09" db="UniProtKB">
        <authorList>
            <consortium name="Ensembl"/>
        </authorList>
    </citation>
    <scope>IDENTIFICATION</scope>
</reference>
<keyword evidence="4" id="KW-1185">Reference proteome</keyword>
<dbReference type="GeneTree" id="ENSGT01010000222294"/>
<protein>
    <recommendedName>
        <fullName evidence="2">Ig-like domain-containing protein</fullName>
    </recommendedName>
</protein>
<dbReference type="PANTHER" id="PTHR46013:SF4">
    <property type="entry name" value="B-CELL RECEPTOR CD22-RELATED"/>
    <property type="match status" value="1"/>
</dbReference>
<dbReference type="Proteomes" id="UP000261560">
    <property type="component" value="Unplaced"/>
</dbReference>
<dbReference type="PROSITE" id="PS50835">
    <property type="entry name" value="IG_LIKE"/>
    <property type="match status" value="2"/>
</dbReference>
<organism evidence="3 4">
    <name type="scientific">Oryzias melastigma</name>
    <name type="common">Marine medaka</name>
    <dbReference type="NCBI Taxonomy" id="30732"/>
    <lineage>
        <taxon>Eukaryota</taxon>
        <taxon>Metazoa</taxon>
        <taxon>Chordata</taxon>
        <taxon>Craniata</taxon>
        <taxon>Vertebrata</taxon>
        <taxon>Euteleostomi</taxon>
        <taxon>Actinopterygii</taxon>
        <taxon>Neopterygii</taxon>
        <taxon>Teleostei</taxon>
        <taxon>Neoteleostei</taxon>
        <taxon>Acanthomorphata</taxon>
        <taxon>Ovalentaria</taxon>
        <taxon>Atherinomorphae</taxon>
        <taxon>Beloniformes</taxon>
        <taxon>Adrianichthyidae</taxon>
        <taxon>Oryziinae</taxon>
        <taxon>Oryzias</taxon>
    </lineage>
</organism>
<dbReference type="InterPro" id="IPR013783">
    <property type="entry name" value="Ig-like_fold"/>
</dbReference>